<feature type="region of interest" description="Disordered" evidence="1">
    <location>
        <begin position="44"/>
        <end position="72"/>
    </location>
</feature>
<dbReference type="Proteomes" id="UP000516057">
    <property type="component" value="Chromosome"/>
</dbReference>
<dbReference type="KEGG" id="amon:H9L24_22170"/>
<keyword evidence="3" id="KW-1185">Reference proteome</keyword>
<organism evidence="2 3">
    <name type="scientific">Paenacidovorax monticola</name>
    <dbReference type="NCBI Taxonomy" id="1926868"/>
    <lineage>
        <taxon>Bacteria</taxon>
        <taxon>Pseudomonadati</taxon>
        <taxon>Pseudomonadota</taxon>
        <taxon>Betaproteobacteria</taxon>
        <taxon>Burkholderiales</taxon>
        <taxon>Comamonadaceae</taxon>
        <taxon>Paenacidovorax</taxon>
    </lineage>
</organism>
<proteinExistence type="predicted"/>
<gene>
    <name evidence="2" type="ORF">H9L24_22170</name>
</gene>
<dbReference type="RefSeq" id="WP_187736439.1">
    <property type="nucleotide sequence ID" value="NZ_CP060790.1"/>
</dbReference>
<feature type="compositionally biased region" description="Polar residues" evidence="1">
    <location>
        <begin position="61"/>
        <end position="72"/>
    </location>
</feature>
<dbReference type="EMBL" id="CP060790">
    <property type="protein sequence ID" value="QNP59456.1"/>
    <property type="molecule type" value="Genomic_DNA"/>
</dbReference>
<sequence>MNAKRTEPRVHCYQRPLHGGYVPQAGTTPEHLRAVFDAERQRLADAARPRRRRRQPAAPINNPTQAQLQLVA</sequence>
<reference evidence="2 3" key="1">
    <citation type="submission" date="2020-08" db="EMBL/GenBank/DDBJ databases">
        <title>Genome sequence of Acidovorax monticola KACC 19171T.</title>
        <authorList>
            <person name="Hyun D.-W."/>
            <person name="Bae J.-W."/>
        </authorList>
    </citation>
    <scope>NUCLEOTIDE SEQUENCE [LARGE SCALE GENOMIC DNA]</scope>
    <source>
        <strain evidence="2 3">KACC 19171</strain>
    </source>
</reference>
<protein>
    <submittedName>
        <fullName evidence="2">Uncharacterized protein</fullName>
    </submittedName>
</protein>
<evidence type="ECO:0000313" key="3">
    <source>
        <dbReference type="Proteomes" id="UP000516057"/>
    </source>
</evidence>
<evidence type="ECO:0000256" key="1">
    <source>
        <dbReference type="SAM" id="MobiDB-lite"/>
    </source>
</evidence>
<dbReference type="AlphaFoldDB" id="A0A7H0HFZ0"/>
<accession>A0A7H0HFZ0</accession>
<evidence type="ECO:0000313" key="2">
    <source>
        <dbReference type="EMBL" id="QNP59456.1"/>
    </source>
</evidence>
<name>A0A7H0HFZ0_9BURK</name>